<dbReference type="OrthoDB" id="9775975at2"/>
<evidence type="ECO:0000313" key="3">
    <source>
        <dbReference type="EMBL" id="KQK30723.1"/>
    </source>
</evidence>
<dbReference type="AlphaFoldDB" id="A0A0Q3KM56"/>
<keyword evidence="4" id="KW-1185">Reference proteome</keyword>
<gene>
    <name evidence="3" type="ORF">ARD30_12295</name>
</gene>
<reference evidence="3 4" key="1">
    <citation type="submission" date="2015-10" db="EMBL/GenBank/DDBJ databases">
        <title>Draft genome of Bosea thiooxidans.</title>
        <authorList>
            <person name="Wang X."/>
        </authorList>
    </citation>
    <scope>NUCLEOTIDE SEQUENCE [LARGE SCALE GENOMIC DNA]</scope>
    <source>
        <strain evidence="3 4">CGMCC 9174</strain>
    </source>
</reference>
<evidence type="ECO:0000256" key="2">
    <source>
        <dbReference type="SAM" id="Phobius"/>
    </source>
</evidence>
<feature type="transmembrane region" description="Helical" evidence="2">
    <location>
        <begin position="193"/>
        <end position="211"/>
    </location>
</feature>
<feature type="transmembrane region" description="Helical" evidence="2">
    <location>
        <begin position="216"/>
        <end position="237"/>
    </location>
</feature>
<evidence type="ECO:0000256" key="1">
    <source>
        <dbReference type="SAM" id="MobiDB-lite"/>
    </source>
</evidence>
<proteinExistence type="predicted"/>
<organism evidence="3 4">
    <name type="scientific">Bosea thiooxidans</name>
    <dbReference type="NCBI Taxonomy" id="53254"/>
    <lineage>
        <taxon>Bacteria</taxon>
        <taxon>Pseudomonadati</taxon>
        <taxon>Pseudomonadota</taxon>
        <taxon>Alphaproteobacteria</taxon>
        <taxon>Hyphomicrobiales</taxon>
        <taxon>Boseaceae</taxon>
        <taxon>Bosea</taxon>
    </lineage>
</organism>
<feature type="transmembrane region" description="Helical" evidence="2">
    <location>
        <begin position="98"/>
        <end position="115"/>
    </location>
</feature>
<dbReference type="PANTHER" id="PTHR38592">
    <property type="entry name" value="BLL4819 PROTEIN"/>
    <property type="match status" value="1"/>
</dbReference>
<evidence type="ECO:0008006" key="5">
    <source>
        <dbReference type="Google" id="ProtNLM"/>
    </source>
</evidence>
<dbReference type="PIRSF" id="PIRSF028704">
    <property type="entry name" value="UPC028704"/>
    <property type="match status" value="1"/>
</dbReference>
<evidence type="ECO:0000313" key="4">
    <source>
        <dbReference type="Proteomes" id="UP000051562"/>
    </source>
</evidence>
<feature type="transmembrane region" description="Helical" evidence="2">
    <location>
        <begin position="67"/>
        <end position="86"/>
    </location>
</feature>
<feature type="transmembrane region" description="Helical" evidence="2">
    <location>
        <begin position="321"/>
        <end position="340"/>
    </location>
</feature>
<dbReference type="Proteomes" id="UP000051562">
    <property type="component" value="Unassembled WGS sequence"/>
</dbReference>
<feature type="transmembrane region" description="Helical" evidence="2">
    <location>
        <begin position="386"/>
        <end position="410"/>
    </location>
</feature>
<dbReference type="Pfam" id="PF10129">
    <property type="entry name" value="OpgC_C"/>
    <property type="match status" value="1"/>
</dbReference>
<keyword evidence="2" id="KW-1133">Transmembrane helix</keyword>
<keyword evidence="2" id="KW-0472">Membrane</keyword>
<dbReference type="InterPro" id="IPR014550">
    <property type="entry name" value="UCP028704_OpgC"/>
</dbReference>
<feature type="transmembrane region" description="Helical" evidence="2">
    <location>
        <begin position="127"/>
        <end position="153"/>
    </location>
</feature>
<name>A0A0Q3KM56_9HYPH</name>
<dbReference type="STRING" id="53254.SAMN05660750_04132"/>
<dbReference type="PANTHER" id="PTHR38592:SF3">
    <property type="entry name" value="BLL4819 PROTEIN"/>
    <property type="match status" value="1"/>
</dbReference>
<keyword evidence="2" id="KW-0812">Transmembrane</keyword>
<feature type="compositionally biased region" description="Basic and acidic residues" evidence="1">
    <location>
        <begin position="1"/>
        <end position="13"/>
    </location>
</feature>
<feature type="transmembrane region" description="Helical" evidence="2">
    <location>
        <begin position="361"/>
        <end position="380"/>
    </location>
</feature>
<dbReference type="EMBL" id="LMAR01000033">
    <property type="protein sequence ID" value="KQK30723.1"/>
    <property type="molecule type" value="Genomic_DNA"/>
</dbReference>
<feature type="transmembrane region" description="Helical" evidence="2">
    <location>
        <begin position="249"/>
        <end position="268"/>
    </location>
</feature>
<feature type="region of interest" description="Disordered" evidence="1">
    <location>
        <begin position="1"/>
        <end position="31"/>
    </location>
</feature>
<accession>A0A0Q3KM56</accession>
<sequence>MFIFEAADREPRAAARVPPEPFQAAEGQPPVSSLPSFRRFLLIGRPAEGAGLSAGGRDARIDVVRGLALLIIFINHMPGNVASAYTPYNFGFSDAADIFVLLAGVSATLAYGGLIEQRGFSIAALKLGARLWTLYIAHIAVFIIVCGVVATAVTRTENPLYVEMINIQPFFRDTVEALIGALTLTYQPSYLDILPLYIVLLALFPAIYYAARISPLLTLVGSLAIWQAALVFELNLPNGNAGVWFFNPFAWQVIFTLGVVIGRAALLGVGAPRRAWLDAAALAFIVFAWVVKTATGNPTGIAVLNDWFDSVQLGSDKTNLAWMRLIHIGALTWLAIRWLPAGGSMAKYAPGHVLACVGQNSLHVFCVGIVLAIIGQILLAETSFALGVQLLICTAGITILTGLGMFLSWYRSITKRGESAEPTQVRGTQAPRPSLSSR</sequence>
<protein>
    <recommendedName>
        <fullName evidence="5">OpgC protein</fullName>
    </recommendedName>
</protein>
<comment type="caution">
    <text evidence="3">The sequence shown here is derived from an EMBL/GenBank/DDBJ whole genome shotgun (WGS) entry which is preliminary data.</text>
</comment>